<feature type="domain" description="C2H2-type" evidence="12">
    <location>
        <begin position="675"/>
        <end position="702"/>
    </location>
</feature>
<dbReference type="PANTHER" id="PTHR23226:SF416">
    <property type="entry name" value="FI01424P"/>
    <property type="match status" value="1"/>
</dbReference>
<feature type="compositionally biased region" description="Polar residues" evidence="11">
    <location>
        <begin position="336"/>
        <end position="346"/>
    </location>
</feature>
<dbReference type="FunFam" id="3.30.160.60:FF:000060">
    <property type="entry name" value="zinc finger protein 436"/>
    <property type="match status" value="1"/>
</dbReference>
<dbReference type="InParanoid" id="A0A6J2X082"/>
<dbReference type="FunFam" id="3.30.160.60:FF:001325">
    <property type="entry name" value="zinc finger protein 200"/>
    <property type="match status" value="1"/>
</dbReference>
<feature type="region of interest" description="Disordered" evidence="11">
    <location>
        <begin position="251"/>
        <end position="284"/>
    </location>
</feature>
<dbReference type="AlphaFoldDB" id="A0A6J2X082"/>
<dbReference type="PROSITE" id="PS00028">
    <property type="entry name" value="ZINC_FINGER_C2H2_1"/>
    <property type="match status" value="12"/>
</dbReference>
<dbReference type="GeneID" id="115830100"/>
<evidence type="ECO:0000256" key="2">
    <source>
        <dbReference type="ARBA" id="ARBA00022723"/>
    </source>
</evidence>
<dbReference type="InterPro" id="IPR036236">
    <property type="entry name" value="Znf_C2H2_sf"/>
</dbReference>
<dbReference type="GO" id="GO:0008270">
    <property type="term" value="F:zinc ion binding"/>
    <property type="evidence" value="ECO:0007669"/>
    <property type="project" value="UniProtKB-KW"/>
</dbReference>
<dbReference type="FunFam" id="3.30.160.60:FF:000202">
    <property type="entry name" value="Zinc finger protein 574"/>
    <property type="match status" value="1"/>
</dbReference>
<dbReference type="SUPFAM" id="SSF57667">
    <property type="entry name" value="beta-beta-alpha zinc fingers"/>
    <property type="match status" value="7"/>
</dbReference>
<organism evidence="13 14">
    <name type="scientific">Chanos chanos</name>
    <name type="common">Milkfish</name>
    <name type="synonym">Mugil chanos</name>
    <dbReference type="NCBI Taxonomy" id="29144"/>
    <lineage>
        <taxon>Eukaryota</taxon>
        <taxon>Metazoa</taxon>
        <taxon>Chordata</taxon>
        <taxon>Craniata</taxon>
        <taxon>Vertebrata</taxon>
        <taxon>Euteleostomi</taxon>
        <taxon>Actinopterygii</taxon>
        <taxon>Neopterygii</taxon>
        <taxon>Teleostei</taxon>
        <taxon>Ostariophysi</taxon>
        <taxon>Gonorynchiformes</taxon>
        <taxon>Chanidae</taxon>
        <taxon>Chanos</taxon>
    </lineage>
</organism>
<keyword evidence="9" id="KW-0539">Nucleus</keyword>
<evidence type="ECO:0000256" key="10">
    <source>
        <dbReference type="PROSITE-ProRule" id="PRU00042"/>
    </source>
</evidence>
<dbReference type="SMART" id="SM00355">
    <property type="entry name" value="ZnF_C2H2"/>
    <property type="match status" value="13"/>
</dbReference>
<proteinExistence type="predicted"/>
<evidence type="ECO:0000259" key="12">
    <source>
        <dbReference type="PROSITE" id="PS50157"/>
    </source>
</evidence>
<feature type="domain" description="C2H2-type" evidence="12">
    <location>
        <begin position="480"/>
        <end position="507"/>
    </location>
</feature>
<feature type="domain" description="C2H2-type" evidence="12">
    <location>
        <begin position="368"/>
        <end position="395"/>
    </location>
</feature>
<feature type="domain" description="C2H2-type" evidence="12">
    <location>
        <begin position="619"/>
        <end position="646"/>
    </location>
</feature>
<feature type="domain" description="C2H2-type" evidence="12">
    <location>
        <begin position="508"/>
        <end position="534"/>
    </location>
</feature>
<protein>
    <submittedName>
        <fullName evidence="14">Zinc finger protein 2 homolog</fullName>
    </submittedName>
</protein>
<feature type="domain" description="C2H2-type" evidence="12">
    <location>
        <begin position="452"/>
        <end position="479"/>
    </location>
</feature>
<dbReference type="FunFam" id="3.30.160.60:FF:000702">
    <property type="entry name" value="Transcription factor E4F1 isoform 1"/>
    <property type="match status" value="1"/>
</dbReference>
<feature type="domain" description="C2H2-type" evidence="12">
    <location>
        <begin position="535"/>
        <end position="562"/>
    </location>
</feature>
<dbReference type="GO" id="GO:0005634">
    <property type="term" value="C:nucleus"/>
    <property type="evidence" value="ECO:0007669"/>
    <property type="project" value="UniProtKB-SubCell"/>
</dbReference>
<dbReference type="InterPro" id="IPR029400">
    <property type="entry name" value="TINF2_N"/>
</dbReference>
<dbReference type="FunFam" id="3.30.160.60:FF:000495">
    <property type="entry name" value="zinc finger protein 668"/>
    <property type="match status" value="1"/>
</dbReference>
<evidence type="ECO:0000256" key="7">
    <source>
        <dbReference type="ARBA" id="ARBA00023125"/>
    </source>
</evidence>
<reference evidence="14" key="1">
    <citation type="submission" date="2025-08" db="UniProtKB">
        <authorList>
            <consortium name="RefSeq"/>
        </authorList>
    </citation>
    <scope>IDENTIFICATION</scope>
</reference>
<dbReference type="OrthoDB" id="654211at2759"/>
<evidence type="ECO:0000313" key="13">
    <source>
        <dbReference type="Proteomes" id="UP000504632"/>
    </source>
</evidence>
<sequence length="730" mass="82760">MRMRERTSFRFPVEFGADYDGALRLLLWVFLTRLESLLPAPDLLQTTSWLGSEASVAEDCAQCVHHSEHLRSLLKHHKCLGHFDTQAPVLSTGDCIFSFLCGKSESNGEHTKSDGRSTQTQDPVGLLNSACTVENTGEEAVVVSECAEIELATCQDREETVYAGASENSVLSGERSIMVEEVGTEQKDERSGRNGEETAVKLQNDSRWTDEVEGETLNMFQSKMGLNSMDSANSNVNQKIFGVLCPEERARNPEGETPGSLPECHTRHHTVSPVPQGMRRSERTPKKTWKIRLVNLQKQKRKAVTPKRVLGEKSAKPVEPNLITQNDRDSTDDSVESLSVLSNDRNTGGDGREGALKPPPLIGPTLPHACLECRKSYRFASLLKAHQRTHTGERPFQCPQCKKSFAHSQALARHQHTHASHRKFDCLYCGESFGTLGARAAHHKTHPEGKEQQCGECGKRYSCQSALLRHQLVHTEERPYKCTECEWTFTCVSNLNRHLLTHKPDRPYRCTCGKAYTYRGALLAHQRTHSQERPFRCSQCGKGFLYPGTLSQHEKTHSDEKPYLCSHCGKSFKRERTLLKHLSGHTKEKIFSCTKCDKTFTYKASLTRHELTHTGERPFLCSDCGKSFFSFAELLKHQRFHTGHKPFQCQHCDKSFTQACYLQLHLRYHTGVRPYTCPQCGKSFFSSTRLKRHKQIHTGERPYQCTECGKAFRQSYHLKTHQQTHLGKRN</sequence>
<dbReference type="FunFam" id="3.30.160.60:FF:000671">
    <property type="entry name" value="Zinc finger protein 26"/>
    <property type="match status" value="1"/>
</dbReference>
<evidence type="ECO:0000256" key="5">
    <source>
        <dbReference type="ARBA" id="ARBA00022833"/>
    </source>
</evidence>
<accession>A0A6J2X082</accession>
<feature type="domain" description="C2H2-type" evidence="12">
    <location>
        <begin position="591"/>
        <end position="618"/>
    </location>
</feature>
<evidence type="ECO:0000256" key="11">
    <source>
        <dbReference type="SAM" id="MobiDB-lite"/>
    </source>
</evidence>
<feature type="domain" description="C2H2-type" evidence="12">
    <location>
        <begin position="703"/>
        <end position="730"/>
    </location>
</feature>
<dbReference type="FunFam" id="3.30.160.60:FF:001228">
    <property type="entry name" value="Zinc finger protein 236"/>
    <property type="match status" value="1"/>
</dbReference>
<evidence type="ECO:0000256" key="3">
    <source>
        <dbReference type="ARBA" id="ARBA00022737"/>
    </source>
</evidence>
<dbReference type="PROSITE" id="PS50157">
    <property type="entry name" value="ZINC_FINGER_C2H2_2"/>
    <property type="match status" value="13"/>
</dbReference>
<gene>
    <name evidence="14" type="primary">LOC115830100</name>
</gene>
<keyword evidence="2" id="KW-0479">Metal-binding</keyword>
<keyword evidence="6" id="KW-0805">Transcription regulation</keyword>
<name>A0A6J2X082_CHACN</name>
<feature type="domain" description="C2H2-type" evidence="12">
    <location>
        <begin position="647"/>
        <end position="674"/>
    </location>
</feature>
<keyword evidence="13" id="KW-1185">Reference proteome</keyword>
<comment type="subcellular location">
    <subcellularLocation>
        <location evidence="1">Nucleus</location>
    </subcellularLocation>
</comment>
<dbReference type="Pfam" id="PF14973">
    <property type="entry name" value="TINF2_N"/>
    <property type="match status" value="1"/>
</dbReference>
<feature type="region of interest" description="Disordered" evidence="11">
    <location>
        <begin position="181"/>
        <end position="200"/>
    </location>
</feature>
<dbReference type="Gene3D" id="3.30.160.60">
    <property type="entry name" value="Classic Zinc Finger"/>
    <property type="match status" value="12"/>
</dbReference>
<dbReference type="FunFam" id="3.30.160.60:FF:000624">
    <property type="entry name" value="zinc finger protein 697"/>
    <property type="match status" value="1"/>
</dbReference>
<dbReference type="FunFam" id="3.30.160.60:FF:000688">
    <property type="entry name" value="zinc finger protein 197 isoform X1"/>
    <property type="match status" value="1"/>
</dbReference>
<keyword evidence="7" id="KW-0238">DNA-binding</keyword>
<dbReference type="FunFam" id="3.30.160.60:FF:002343">
    <property type="entry name" value="Zinc finger protein 33A"/>
    <property type="match status" value="1"/>
</dbReference>
<evidence type="ECO:0000256" key="8">
    <source>
        <dbReference type="ARBA" id="ARBA00023163"/>
    </source>
</evidence>
<dbReference type="GO" id="GO:0000981">
    <property type="term" value="F:DNA-binding transcription factor activity, RNA polymerase II-specific"/>
    <property type="evidence" value="ECO:0007669"/>
    <property type="project" value="TreeGrafter"/>
</dbReference>
<keyword evidence="4 10" id="KW-0863">Zinc-finger</keyword>
<keyword evidence="3" id="KW-0677">Repeat</keyword>
<evidence type="ECO:0000256" key="9">
    <source>
        <dbReference type="ARBA" id="ARBA00023242"/>
    </source>
</evidence>
<feature type="compositionally biased region" description="Basic and acidic residues" evidence="11">
    <location>
        <begin position="184"/>
        <end position="199"/>
    </location>
</feature>
<evidence type="ECO:0000256" key="6">
    <source>
        <dbReference type="ARBA" id="ARBA00023015"/>
    </source>
</evidence>
<dbReference type="InterPro" id="IPR013087">
    <property type="entry name" value="Znf_C2H2_type"/>
</dbReference>
<feature type="domain" description="C2H2-type" evidence="12">
    <location>
        <begin position="396"/>
        <end position="423"/>
    </location>
</feature>
<dbReference type="Proteomes" id="UP000504632">
    <property type="component" value="Chromosome 1"/>
</dbReference>
<dbReference type="RefSeq" id="XP_030650008.1">
    <property type="nucleotide sequence ID" value="XM_030794148.1"/>
</dbReference>
<feature type="domain" description="C2H2-type" evidence="12">
    <location>
        <begin position="563"/>
        <end position="590"/>
    </location>
</feature>
<feature type="region of interest" description="Disordered" evidence="11">
    <location>
        <begin position="298"/>
        <end position="360"/>
    </location>
</feature>
<dbReference type="GO" id="GO:0000978">
    <property type="term" value="F:RNA polymerase II cis-regulatory region sequence-specific DNA binding"/>
    <property type="evidence" value="ECO:0007669"/>
    <property type="project" value="TreeGrafter"/>
</dbReference>
<dbReference type="Pfam" id="PF00096">
    <property type="entry name" value="zf-C2H2"/>
    <property type="match status" value="9"/>
</dbReference>
<evidence type="ECO:0000256" key="4">
    <source>
        <dbReference type="ARBA" id="ARBA00022771"/>
    </source>
</evidence>
<keyword evidence="5" id="KW-0862">Zinc</keyword>
<evidence type="ECO:0000313" key="14">
    <source>
        <dbReference type="RefSeq" id="XP_030650008.1"/>
    </source>
</evidence>
<evidence type="ECO:0000256" key="1">
    <source>
        <dbReference type="ARBA" id="ARBA00004123"/>
    </source>
</evidence>
<keyword evidence="8" id="KW-0804">Transcription</keyword>
<feature type="domain" description="C2H2-type" evidence="12">
    <location>
        <begin position="424"/>
        <end position="451"/>
    </location>
</feature>
<dbReference type="PANTHER" id="PTHR23226">
    <property type="entry name" value="ZINC FINGER AND SCAN DOMAIN-CONTAINING"/>
    <property type="match status" value="1"/>
</dbReference>
<dbReference type="FunFam" id="3.30.160.60:FF:000275">
    <property type="entry name" value="zinc finger protein 90 homolog"/>
    <property type="match status" value="1"/>
</dbReference>